<dbReference type="GeneID" id="98315593"/>
<name>J1F496_9LACO</name>
<dbReference type="Proteomes" id="UP000050898">
    <property type="component" value="Unassembled WGS sequence"/>
</dbReference>
<dbReference type="InterPro" id="IPR052922">
    <property type="entry name" value="Cytidylate_Kinase-2"/>
</dbReference>
<dbReference type="SUPFAM" id="SSF52540">
    <property type="entry name" value="P-loop containing nucleoside triphosphate hydrolases"/>
    <property type="match status" value="1"/>
</dbReference>
<organism evidence="1 2">
    <name type="scientific">Liquorilactobacillus mali KCTC 3596 = DSM 20444</name>
    <dbReference type="NCBI Taxonomy" id="1046596"/>
    <lineage>
        <taxon>Bacteria</taxon>
        <taxon>Bacillati</taxon>
        <taxon>Bacillota</taxon>
        <taxon>Bacilli</taxon>
        <taxon>Lactobacillales</taxon>
        <taxon>Lactobacillaceae</taxon>
        <taxon>Liquorilactobacillus</taxon>
    </lineage>
</organism>
<accession>J1F496</accession>
<comment type="caution">
    <text evidence="1">The sequence shown here is derived from an EMBL/GenBank/DDBJ whole genome shotgun (WGS) entry which is preliminary data.</text>
</comment>
<dbReference type="RefSeq" id="WP_003688424.1">
    <property type="nucleotide sequence ID" value="NZ_AKKT01000053.1"/>
</dbReference>
<proteinExistence type="predicted"/>
<evidence type="ECO:0000313" key="2">
    <source>
        <dbReference type="Proteomes" id="UP000050898"/>
    </source>
</evidence>
<evidence type="ECO:0000313" key="1">
    <source>
        <dbReference type="EMBL" id="KRN08108.1"/>
    </source>
</evidence>
<dbReference type="PANTHER" id="PTHR37816">
    <property type="entry name" value="YALI0E33011P"/>
    <property type="match status" value="1"/>
</dbReference>
<dbReference type="EMBL" id="AYYH01000082">
    <property type="protein sequence ID" value="KRN08108.1"/>
    <property type="molecule type" value="Genomic_DNA"/>
</dbReference>
<protein>
    <submittedName>
        <fullName evidence="1">DNA topology modulation protein</fullName>
    </submittedName>
</protein>
<keyword evidence="2" id="KW-1185">Reference proteome</keyword>
<gene>
    <name evidence="1" type="ORF">FD00_GL002387</name>
</gene>
<dbReference type="PATRIC" id="fig|1046596.6.peg.2510"/>
<dbReference type="AlphaFoldDB" id="J1F496"/>
<dbReference type="InterPro" id="IPR027417">
    <property type="entry name" value="P-loop_NTPase"/>
</dbReference>
<dbReference type="OrthoDB" id="1201990at2"/>
<sequence>MKIIIIGNCGSGKSTLAKKIAANLSYPLLQLDSLWHQTDYSSKAKKWFVEEQINFMEQKNWVIEGNYRSTIDLRLKQADLIIWLKINKFKAVWRVIKRSILFRLNKKTRPEMPAQFKEHFDREYWEFLKFIASYDEKQMSELILANSTKQSHLLIIRGRKGQEQLMSYLLKKET</sequence>
<dbReference type="Gene3D" id="3.40.50.300">
    <property type="entry name" value="P-loop containing nucleotide triphosphate hydrolases"/>
    <property type="match status" value="1"/>
</dbReference>
<reference evidence="1 2" key="1">
    <citation type="journal article" date="2015" name="Genome Announc.">
        <title>Expanding the biotechnology potential of lactobacilli through comparative genomics of 213 strains and associated genera.</title>
        <authorList>
            <person name="Sun Z."/>
            <person name="Harris H.M."/>
            <person name="McCann A."/>
            <person name="Guo C."/>
            <person name="Argimon S."/>
            <person name="Zhang W."/>
            <person name="Yang X."/>
            <person name="Jeffery I.B."/>
            <person name="Cooney J.C."/>
            <person name="Kagawa T.F."/>
            <person name="Liu W."/>
            <person name="Song Y."/>
            <person name="Salvetti E."/>
            <person name="Wrobel A."/>
            <person name="Rasinkangas P."/>
            <person name="Parkhill J."/>
            <person name="Rea M.C."/>
            <person name="O'Sullivan O."/>
            <person name="Ritari J."/>
            <person name="Douillard F.P."/>
            <person name="Paul Ross R."/>
            <person name="Yang R."/>
            <person name="Briner A.E."/>
            <person name="Felis G.E."/>
            <person name="de Vos W.M."/>
            <person name="Barrangou R."/>
            <person name="Klaenhammer T.R."/>
            <person name="Caufield P.W."/>
            <person name="Cui Y."/>
            <person name="Zhang H."/>
            <person name="O'Toole P.W."/>
        </authorList>
    </citation>
    <scope>NUCLEOTIDE SEQUENCE [LARGE SCALE GENOMIC DNA]</scope>
    <source>
        <strain evidence="1 2">DSM 20444</strain>
    </source>
</reference>
<dbReference type="PANTHER" id="PTHR37816:SF3">
    <property type="entry name" value="MODULATES DNA TOPOLOGY"/>
    <property type="match status" value="1"/>
</dbReference>